<dbReference type="PANTHER" id="PTHR28533:SF1">
    <property type="entry name" value="PROTEIN PBN1"/>
    <property type="match status" value="1"/>
</dbReference>
<evidence type="ECO:0000256" key="7">
    <source>
        <dbReference type="ARBA" id="ARBA00022824"/>
    </source>
</evidence>
<sequence>MRQRVTFFQNPGSPVDPASLSITKQTLNGPEIHGIREDRATFALDELPGELRALLERYETLQIRWASKENHESLSSTALPASLGSHASSFQFYQPLSNLSHFVDYAKSELCAKADSLCPSLVENLDQASSLDISFDAAQHVFRATATWARKTLPLSVTAVPGHRTEVGILAADSPPNMDPSELGIAGHLTVLGQDSKPSATIFAFPSRHRHVEGASFSSRFTKPTGLHPTLQLRIDGPTQPPVSDADCSMHAYFTLPRAIFADRYQLSDPLFMASKNLTSLQYMSEPVDLEAPEYAVKLWGSAMLLELAPPVGKTAKSWTAEIPLHLRYLSPAQGGYADAELPYPAVFWACAAAPEGPDFANNPFDRTHLGYDALFDARTVFWHVDPEPTAASAASGTGHDPVSKIRVPVLDTDKAGWVNTGTAAVIALGFGWILWRLIAVYLRAGYGTARGADKAKKLQ</sequence>
<dbReference type="InParanoid" id="A0A507AZ66"/>
<proteinExistence type="inferred from homology"/>
<dbReference type="UniPathway" id="UPA00196"/>
<evidence type="ECO:0000256" key="1">
    <source>
        <dbReference type="ARBA" id="ARBA00004643"/>
    </source>
</evidence>
<comment type="function">
    <text evidence="11">Required for proper folding and/or the stability of a subset of proteins in the endoplasmic reticulum. Component of glycosylphosphatidylinositol-mannosyltransferase 1 which transfers the first of the 4 mannoses in the GPI-anchor precursors during GPI-anchor biosynthesis. Probably acts by stabilizing the mannosyltransferase GPI14.</text>
</comment>
<keyword evidence="10" id="KW-0325">Glycoprotein</keyword>
<dbReference type="InterPro" id="IPR042322">
    <property type="entry name" value="Pbn1"/>
</dbReference>
<comment type="similarity">
    <text evidence="3 11">Belongs to the PIGX family.</text>
</comment>
<evidence type="ECO:0000256" key="5">
    <source>
        <dbReference type="ARBA" id="ARBA00022502"/>
    </source>
</evidence>
<name>A0A507AZ66_9PEZI</name>
<evidence type="ECO:0000256" key="11">
    <source>
        <dbReference type="RuleBase" id="RU366056"/>
    </source>
</evidence>
<dbReference type="GO" id="GO:0006506">
    <property type="term" value="P:GPI anchor biosynthetic process"/>
    <property type="evidence" value="ECO:0007669"/>
    <property type="project" value="UniProtKB-UniPathway"/>
</dbReference>
<evidence type="ECO:0000256" key="4">
    <source>
        <dbReference type="ARBA" id="ARBA00020410"/>
    </source>
</evidence>
<reference evidence="12 13" key="1">
    <citation type="submission" date="2019-06" db="EMBL/GenBank/DDBJ databases">
        <title>Draft genome sequence of the filamentous fungus Phialemoniopsis curvata isolated from diesel fuel.</title>
        <authorList>
            <person name="Varaljay V.A."/>
            <person name="Lyon W.J."/>
            <person name="Crouch A.L."/>
            <person name="Drake C.E."/>
            <person name="Hollomon J.M."/>
            <person name="Nadeau L.J."/>
            <person name="Nunn H.S."/>
            <person name="Stevenson B.S."/>
            <person name="Bojanowski C.L."/>
            <person name="Crookes-Goodson W.J."/>
        </authorList>
    </citation>
    <scope>NUCLEOTIDE SEQUENCE [LARGE SCALE GENOMIC DNA]</scope>
    <source>
        <strain evidence="12 13">D216</strain>
    </source>
</reference>
<dbReference type="AlphaFoldDB" id="A0A507AZ66"/>
<protein>
    <recommendedName>
        <fullName evidence="4 11">Protein PBN1</fullName>
    </recommendedName>
</protein>
<keyword evidence="8 11" id="KW-1133">Transmembrane helix</keyword>
<gene>
    <name evidence="12" type="ORF">E0L32_007201</name>
</gene>
<accession>A0A507AZ66</accession>
<dbReference type="RefSeq" id="XP_030993797.1">
    <property type="nucleotide sequence ID" value="XM_031141919.1"/>
</dbReference>
<evidence type="ECO:0000256" key="3">
    <source>
        <dbReference type="ARBA" id="ARBA00010345"/>
    </source>
</evidence>
<dbReference type="GO" id="GO:1990529">
    <property type="term" value="C:glycosylphosphatidylinositol-mannosyltransferase I complex"/>
    <property type="evidence" value="ECO:0007669"/>
    <property type="project" value="TreeGrafter"/>
</dbReference>
<keyword evidence="5 11" id="KW-0337">GPI-anchor biosynthesis</keyword>
<evidence type="ECO:0000313" key="13">
    <source>
        <dbReference type="Proteomes" id="UP000319257"/>
    </source>
</evidence>
<dbReference type="EMBL" id="SKBQ01000043">
    <property type="protein sequence ID" value="TPX12086.1"/>
    <property type="molecule type" value="Genomic_DNA"/>
</dbReference>
<keyword evidence="6 11" id="KW-0812">Transmembrane</keyword>
<evidence type="ECO:0000256" key="10">
    <source>
        <dbReference type="ARBA" id="ARBA00023180"/>
    </source>
</evidence>
<evidence type="ECO:0000256" key="9">
    <source>
        <dbReference type="ARBA" id="ARBA00023136"/>
    </source>
</evidence>
<dbReference type="Pfam" id="PF08320">
    <property type="entry name" value="PIG-X"/>
    <property type="match status" value="1"/>
</dbReference>
<dbReference type="GO" id="GO:0000030">
    <property type="term" value="F:mannosyltransferase activity"/>
    <property type="evidence" value="ECO:0007669"/>
    <property type="project" value="TreeGrafter"/>
</dbReference>
<evidence type="ECO:0000313" key="12">
    <source>
        <dbReference type="EMBL" id="TPX12086.1"/>
    </source>
</evidence>
<dbReference type="GeneID" id="41974648"/>
<evidence type="ECO:0000256" key="2">
    <source>
        <dbReference type="ARBA" id="ARBA00004687"/>
    </source>
</evidence>
<dbReference type="SMART" id="SM00780">
    <property type="entry name" value="PIG-X"/>
    <property type="match status" value="1"/>
</dbReference>
<dbReference type="STRING" id="1093900.A0A507AZ66"/>
<comment type="caution">
    <text evidence="12">The sequence shown here is derived from an EMBL/GenBank/DDBJ whole genome shotgun (WGS) entry which is preliminary data.</text>
</comment>
<dbReference type="InterPro" id="IPR013233">
    <property type="entry name" value="PIG-X/PBN1"/>
</dbReference>
<feature type="transmembrane region" description="Helical" evidence="11">
    <location>
        <begin position="417"/>
        <end position="436"/>
    </location>
</feature>
<evidence type="ECO:0000256" key="6">
    <source>
        <dbReference type="ARBA" id="ARBA00022692"/>
    </source>
</evidence>
<dbReference type="GO" id="GO:0005789">
    <property type="term" value="C:endoplasmic reticulum membrane"/>
    <property type="evidence" value="ECO:0007669"/>
    <property type="project" value="UniProtKB-SubCell"/>
</dbReference>
<dbReference type="OrthoDB" id="5546453at2759"/>
<dbReference type="PANTHER" id="PTHR28533">
    <property type="entry name" value="PROTEIN PBN1"/>
    <property type="match status" value="1"/>
</dbReference>
<dbReference type="Proteomes" id="UP000319257">
    <property type="component" value="Unassembled WGS sequence"/>
</dbReference>
<evidence type="ECO:0000256" key="8">
    <source>
        <dbReference type="ARBA" id="ARBA00022989"/>
    </source>
</evidence>
<keyword evidence="9 11" id="KW-0472">Membrane</keyword>
<organism evidence="12 13">
    <name type="scientific">Thyridium curvatum</name>
    <dbReference type="NCBI Taxonomy" id="1093900"/>
    <lineage>
        <taxon>Eukaryota</taxon>
        <taxon>Fungi</taxon>
        <taxon>Dikarya</taxon>
        <taxon>Ascomycota</taxon>
        <taxon>Pezizomycotina</taxon>
        <taxon>Sordariomycetes</taxon>
        <taxon>Sordariomycetidae</taxon>
        <taxon>Thyridiales</taxon>
        <taxon>Thyridiaceae</taxon>
        <taxon>Thyridium</taxon>
    </lineage>
</organism>
<comment type="subcellular location">
    <subcellularLocation>
        <location evidence="11">Endoplasmic reticulum membrane</location>
        <topology evidence="11">Single-pass membrane protein</topology>
    </subcellularLocation>
    <subcellularLocation>
        <location evidence="1">Endoplasmic reticulum membrane</location>
        <topology evidence="1">Single-pass type III membrane protein</topology>
    </subcellularLocation>
</comment>
<keyword evidence="7 11" id="KW-0256">Endoplasmic reticulum</keyword>
<keyword evidence="13" id="KW-1185">Reference proteome</keyword>
<comment type="pathway">
    <text evidence="2 11">Glycolipid biosynthesis; glycosylphosphatidylinositol-anchor biosynthesis.</text>
</comment>